<gene>
    <name evidence="1" type="ORF">EYQ16_02120</name>
</gene>
<evidence type="ECO:0000313" key="2">
    <source>
        <dbReference type="Proteomes" id="UP000589516"/>
    </source>
</evidence>
<dbReference type="PIRSF" id="PIRSF016498">
    <property type="entry name" value="UCP016498"/>
    <property type="match status" value="1"/>
</dbReference>
<dbReference type="EMBL" id="DUAV01000021">
    <property type="protein sequence ID" value="HIG63301.1"/>
    <property type="molecule type" value="Genomic_DNA"/>
</dbReference>
<dbReference type="AlphaFoldDB" id="A0A7C7ZDH1"/>
<dbReference type="InterPro" id="IPR018699">
    <property type="entry name" value="DUF2203"/>
</dbReference>
<organism evidence="1 2">
    <name type="scientific">Marine Group III euryarchaeote</name>
    <dbReference type="NCBI Taxonomy" id="2173149"/>
    <lineage>
        <taxon>Archaea</taxon>
        <taxon>Methanobacteriati</taxon>
        <taxon>Thermoplasmatota</taxon>
        <taxon>Thermoplasmata</taxon>
        <taxon>Candidatus Thermoprofundales</taxon>
    </lineage>
</organism>
<dbReference type="Pfam" id="PF09969">
    <property type="entry name" value="DUF2203"/>
    <property type="match status" value="1"/>
</dbReference>
<proteinExistence type="predicted"/>
<evidence type="ECO:0000313" key="1">
    <source>
        <dbReference type="EMBL" id="HIG63301.1"/>
    </source>
</evidence>
<reference evidence="2" key="1">
    <citation type="journal article" date="2019" name="bioRxiv">
        <title>Genome diversification in globally distributed novel marine Proteobacteria is linked to environmental adaptation.</title>
        <authorList>
            <person name="Zhou Z."/>
            <person name="Tran P.Q."/>
            <person name="Kieft K."/>
            <person name="Anantharaman K."/>
        </authorList>
    </citation>
    <scope>NUCLEOTIDE SEQUENCE [LARGE SCALE GENOMIC DNA]</scope>
</reference>
<name>A0A7C7ZDH1_9ARCH</name>
<comment type="caution">
    <text evidence="1">The sequence shown here is derived from an EMBL/GenBank/DDBJ whole genome shotgun (WGS) entry which is preliminary data.</text>
</comment>
<dbReference type="Proteomes" id="UP000589516">
    <property type="component" value="Unassembled WGS sequence"/>
</dbReference>
<accession>A0A7C7ZDH1</accession>
<protein>
    <submittedName>
        <fullName evidence="1">DUF2203 family protein</fullName>
    </submittedName>
</protein>
<sequence>MGASVQSNAVRLFTPREANAMLPVLRPLLVALADKCAEREQLEELLIETEQDSGKGPARDRIELEVRLDTNLAERKRLFEALARHGIEVKDPALGLIDFHAQRGAELVYLCYRLGESTVTHWHPLDDGFSGRQPLESEPEMLRA</sequence>